<evidence type="ECO:0000313" key="1">
    <source>
        <dbReference type="EMBL" id="CAF1170358.1"/>
    </source>
</evidence>
<keyword evidence="3" id="KW-1185">Reference proteome</keyword>
<accession>A0A815MR79</accession>
<comment type="caution">
    <text evidence="2">The sequence shown here is derived from an EMBL/GenBank/DDBJ whole genome shotgun (WGS) entry which is preliminary data.</text>
</comment>
<evidence type="ECO:0000313" key="2">
    <source>
        <dbReference type="EMBL" id="CAF1424091.1"/>
    </source>
</evidence>
<dbReference type="AlphaFoldDB" id="A0A815MR79"/>
<dbReference type="EMBL" id="CAJNOH010001061">
    <property type="protein sequence ID" value="CAF1170358.1"/>
    <property type="molecule type" value="Genomic_DNA"/>
</dbReference>
<evidence type="ECO:0000313" key="3">
    <source>
        <dbReference type="Proteomes" id="UP000663870"/>
    </source>
</evidence>
<sequence length="131" mass="14062">MDATTNTAVQTFDAGWQSNILYTGNTIIIITNYTWIPGRRYYVLFDSGPESAPITDSTFWAFNIWDPGVSSTTTTTTTPPTTGTVTTRPLSTTTVNTLLTTTGLHVTSTTTVTITTTTESTTTSTTTSSNI</sequence>
<organism evidence="2 3">
    <name type="scientific">Rotaria sordida</name>
    <dbReference type="NCBI Taxonomy" id="392033"/>
    <lineage>
        <taxon>Eukaryota</taxon>
        <taxon>Metazoa</taxon>
        <taxon>Spiralia</taxon>
        <taxon>Gnathifera</taxon>
        <taxon>Rotifera</taxon>
        <taxon>Eurotatoria</taxon>
        <taxon>Bdelloidea</taxon>
        <taxon>Philodinida</taxon>
        <taxon>Philodinidae</taxon>
        <taxon>Rotaria</taxon>
    </lineage>
</organism>
<protein>
    <submittedName>
        <fullName evidence="2">Uncharacterized protein</fullName>
    </submittedName>
</protein>
<proteinExistence type="predicted"/>
<dbReference type="Proteomes" id="UP000663870">
    <property type="component" value="Unassembled WGS sequence"/>
</dbReference>
<name>A0A815MR79_9BILA</name>
<gene>
    <name evidence="2" type="ORF">JXQ802_LOCUS36036</name>
    <name evidence="1" type="ORF">PYM288_LOCUS23240</name>
</gene>
<reference evidence="2" key="1">
    <citation type="submission" date="2021-02" db="EMBL/GenBank/DDBJ databases">
        <authorList>
            <person name="Nowell W R."/>
        </authorList>
    </citation>
    <scope>NUCLEOTIDE SEQUENCE</scope>
</reference>
<dbReference type="Proteomes" id="UP000663854">
    <property type="component" value="Unassembled WGS sequence"/>
</dbReference>
<dbReference type="EMBL" id="CAJNOL010001822">
    <property type="protein sequence ID" value="CAF1424091.1"/>
    <property type="molecule type" value="Genomic_DNA"/>
</dbReference>